<evidence type="ECO:0000256" key="1">
    <source>
        <dbReference type="ARBA" id="ARBA00004141"/>
    </source>
</evidence>
<proteinExistence type="inferred from homology"/>
<evidence type="ECO:0000256" key="6">
    <source>
        <dbReference type="SAM" id="Phobius"/>
    </source>
</evidence>
<evidence type="ECO:0000313" key="8">
    <source>
        <dbReference type="Proteomes" id="UP001432322"/>
    </source>
</evidence>
<keyword evidence="5 6" id="KW-0472">Membrane</keyword>
<comment type="caution">
    <text evidence="7">The sequence shown here is derived from an EMBL/GenBank/DDBJ whole genome shotgun (WGS) entry which is preliminary data.</text>
</comment>
<feature type="transmembrane region" description="Helical" evidence="6">
    <location>
        <begin position="20"/>
        <end position="43"/>
    </location>
</feature>
<dbReference type="AlphaFoldDB" id="A0AAV5VSV0"/>
<feature type="transmembrane region" description="Helical" evidence="6">
    <location>
        <begin position="55"/>
        <end position="74"/>
    </location>
</feature>
<dbReference type="PANTHER" id="PTHR22945">
    <property type="entry name" value="SERPENTINE RECEPTOR, CLASS D DELTA"/>
    <property type="match status" value="1"/>
</dbReference>
<dbReference type="Pfam" id="PF10317">
    <property type="entry name" value="7TM_GPCR_Srd"/>
    <property type="match status" value="1"/>
</dbReference>
<keyword evidence="3 6" id="KW-0812">Transmembrane</keyword>
<gene>
    <name evidence="7" type="ORF">PFISCL1PPCAC_14038</name>
</gene>
<evidence type="ECO:0008006" key="9">
    <source>
        <dbReference type="Google" id="ProtNLM"/>
    </source>
</evidence>
<feature type="transmembrane region" description="Helical" evidence="6">
    <location>
        <begin position="190"/>
        <end position="216"/>
    </location>
</feature>
<feature type="transmembrane region" description="Helical" evidence="6">
    <location>
        <begin position="245"/>
        <end position="266"/>
    </location>
</feature>
<dbReference type="PANTHER" id="PTHR22945:SF40">
    <property type="entry name" value="SERPENTINE RECEPTOR, CLASS D (DELTA)-RELATED"/>
    <property type="match status" value="1"/>
</dbReference>
<protein>
    <recommendedName>
        <fullName evidence="9">G protein-coupled receptor</fullName>
    </recommendedName>
</protein>
<feature type="non-terminal residue" evidence="7">
    <location>
        <position position="304"/>
    </location>
</feature>
<dbReference type="SUPFAM" id="SSF81321">
    <property type="entry name" value="Family A G protein-coupled receptor-like"/>
    <property type="match status" value="1"/>
</dbReference>
<feature type="transmembrane region" description="Helical" evidence="6">
    <location>
        <begin position="106"/>
        <end position="127"/>
    </location>
</feature>
<evidence type="ECO:0000256" key="5">
    <source>
        <dbReference type="ARBA" id="ARBA00023136"/>
    </source>
</evidence>
<comment type="subcellular location">
    <subcellularLocation>
        <location evidence="1">Membrane</location>
        <topology evidence="1">Multi-pass membrane protein</topology>
    </subcellularLocation>
</comment>
<dbReference type="EMBL" id="BTSY01000004">
    <property type="protein sequence ID" value="GMT22741.1"/>
    <property type="molecule type" value="Genomic_DNA"/>
</dbReference>
<reference evidence="7" key="1">
    <citation type="submission" date="2023-10" db="EMBL/GenBank/DDBJ databases">
        <title>Genome assembly of Pristionchus species.</title>
        <authorList>
            <person name="Yoshida K."/>
            <person name="Sommer R.J."/>
        </authorList>
    </citation>
    <scope>NUCLEOTIDE SEQUENCE</scope>
    <source>
        <strain evidence="7">RS5133</strain>
    </source>
</reference>
<dbReference type="InterPro" id="IPR050920">
    <property type="entry name" value="Nematode_rcpt-like_delta"/>
</dbReference>
<evidence type="ECO:0000256" key="2">
    <source>
        <dbReference type="ARBA" id="ARBA00009166"/>
    </source>
</evidence>
<dbReference type="GO" id="GO:0016020">
    <property type="term" value="C:membrane"/>
    <property type="evidence" value="ECO:0007669"/>
    <property type="project" value="UniProtKB-SubCell"/>
</dbReference>
<sequence length="304" mass="33852">SFLSMAHLPSPLPLHDLSTIISHSIVDSCAIVFNALLLAAVLLRSPKTLKSYTVLLVNSIIMDLVSTTSMLLAMTRAIPARHVLAYVYDGPCVYISGYFCHCMHTLSMATISQSLFLIASSFGYRLYVLGRPAPSSNTIIFICMLISVPNIVILRLIRPEYKLDDYVLEGESACISLYIIYHIFEGHVSIFNFFTMFTILAMTQPIGPTLVAIFIVRRKVLAKIVAHTAQMSDRTAKMHSSLTRVLTLQSLLPIFFSGAVVSYGVCQFDLMCSPVQEHFIMESVSFMPMVAPLITLYCVKPYKE</sequence>
<keyword evidence="4 6" id="KW-1133">Transmembrane helix</keyword>
<organism evidence="7 8">
    <name type="scientific">Pristionchus fissidentatus</name>
    <dbReference type="NCBI Taxonomy" id="1538716"/>
    <lineage>
        <taxon>Eukaryota</taxon>
        <taxon>Metazoa</taxon>
        <taxon>Ecdysozoa</taxon>
        <taxon>Nematoda</taxon>
        <taxon>Chromadorea</taxon>
        <taxon>Rhabditida</taxon>
        <taxon>Rhabditina</taxon>
        <taxon>Diplogasteromorpha</taxon>
        <taxon>Diplogasteroidea</taxon>
        <taxon>Neodiplogasteridae</taxon>
        <taxon>Pristionchus</taxon>
    </lineage>
</organism>
<keyword evidence="8" id="KW-1185">Reference proteome</keyword>
<accession>A0AAV5VSV0</accession>
<name>A0AAV5VSV0_9BILA</name>
<dbReference type="InterPro" id="IPR019421">
    <property type="entry name" value="7TM_GPCR_serpentine_rcpt_Srd"/>
</dbReference>
<feature type="non-terminal residue" evidence="7">
    <location>
        <position position="1"/>
    </location>
</feature>
<feature type="transmembrane region" description="Helical" evidence="6">
    <location>
        <begin position="139"/>
        <end position="157"/>
    </location>
</feature>
<evidence type="ECO:0000256" key="3">
    <source>
        <dbReference type="ARBA" id="ARBA00022692"/>
    </source>
</evidence>
<evidence type="ECO:0000256" key="4">
    <source>
        <dbReference type="ARBA" id="ARBA00022989"/>
    </source>
</evidence>
<dbReference type="Proteomes" id="UP001432322">
    <property type="component" value="Unassembled WGS sequence"/>
</dbReference>
<comment type="similarity">
    <text evidence="2">Belongs to the nematode receptor-like protein srd family.</text>
</comment>
<evidence type="ECO:0000313" key="7">
    <source>
        <dbReference type="EMBL" id="GMT22741.1"/>
    </source>
</evidence>
<feature type="transmembrane region" description="Helical" evidence="6">
    <location>
        <begin position="278"/>
        <end position="299"/>
    </location>
</feature>